<dbReference type="Proteomes" id="UP000029723">
    <property type="component" value="Unassembled WGS sequence"/>
</dbReference>
<name>A0A098YNQ1_9BACT</name>
<evidence type="ECO:0000313" key="2">
    <source>
        <dbReference type="EMBL" id="KGI20981.1"/>
    </source>
</evidence>
<dbReference type="EMBL" id="JRPQ01000237">
    <property type="protein sequence ID" value="KGI20981.1"/>
    <property type="molecule type" value="Genomic_DNA"/>
</dbReference>
<sequence length="223" mass="25924">MNNETAPILDILEELKQECKTIKKSQAELRTALVEQQNTKPQDNTQVPKAVHLQLSQETQAKIKEHQLFVLAALEESFKKLDPKFEALQKLISEQQKPVVFKNYSLFASVRLAERILLGLVCGLVMVSCWFFSMGAHELQTASDYELRYRYLRMQGKATVSDFAHLDSMFISHRNPQAIHQLEQKVINYEQALQRQSELLMEQKRILQEQGELKKHLKESSRR</sequence>
<comment type="caution">
    <text evidence="2">The sequence shown here is derived from an EMBL/GenBank/DDBJ whole genome shotgun (WGS) entry which is preliminary data.</text>
</comment>
<gene>
    <name evidence="2" type="ORF">HMPREF9304_12935</name>
</gene>
<accession>A0A098YNQ1</accession>
<feature type="coiled-coil region" evidence="1">
    <location>
        <begin position="179"/>
        <end position="210"/>
    </location>
</feature>
<dbReference type="RefSeq" id="WP_036929593.1">
    <property type="nucleotide sequence ID" value="NZ_JRPQ01000237.1"/>
</dbReference>
<keyword evidence="1" id="KW-0175">Coiled coil</keyword>
<reference evidence="2 3" key="1">
    <citation type="submission" date="2014-07" db="EMBL/GenBank/DDBJ databases">
        <authorList>
            <person name="McCorrison J."/>
            <person name="Sanka R."/>
            <person name="Torralba M."/>
            <person name="Gillis M."/>
            <person name="Haft D.H."/>
            <person name="Methe B."/>
            <person name="Sutton G."/>
            <person name="Nelson K.E."/>
        </authorList>
    </citation>
    <scope>NUCLEOTIDE SEQUENCE [LARGE SCALE GENOMIC DNA]</scope>
    <source>
        <strain evidence="2 3">S9-PR14</strain>
    </source>
</reference>
<evidence type="ECO:0000313" key="3">
    <source>
        <dbReference type="Proteomes" id="UP000029723"/>
    </source>
</evidence>
<evidence type="ECO:0000256" key="1">
    <source>
        <dbReference type="SAM" id="Coils"/>
    </source>
</evidence>
<proteinExistence type="predicted"/>
<protein>
    <submittedName>
        <fullName evidence="2">Uncharacterized protein</fullName>
    </submittedName>
</protein>
<organism evidence="2 3">
    <name type="scientific">Hoylesella timonensis S9-PR14</name>
    <dbReference type="NCBI Taxonomy" id="1401062"/>
    <lineage>
        <taxon>Bacteria</taxon>
        <taxon>Pseudomonadati</taxon>
        <taxon>Bacteroidota</taxon>
        <taxon>Bacteroidia</taxon>
        <taxon>Bacteroidales</taxon>
        <taxon>Prevotellaceae</taxon>
        <taxon>Hoylesella</taxon>
    </lineage>
</organism>
<dbReference type="AlphaFoldDB" id="A0A098YNQ1"/>
<dbReference type="OrthoDB" id="1080139at2"/>